<dbReference type="AlphaFoldDB" id="A0AAE0JV21"/>
<keyword evidence="2" id="KW-1185">Reference proteome</keyword>
<reference evidence="1" key="1">
    <citation type="journal article" date="2023" name="Mol. Phylogenet. Evol.">
        <title>Genome-scale phylogeny and comparative genomics of the fungal order Sordariales.</title>
        <authorList>
            <person name="Hensen N."/>
            <person name="Bonometti L."/>
            <person name="Westerberg I."/>
            <person name="Brannstrom I.O."/>
            <person name="Guillou S."/>
            <person name="Cros-Aarteil S."/>
            <person name="Calhoun S."/>
            <person name="Haridas S."/>
            <person name="Kuo A."/>
            <person name="Mondo S."/>
            <person name="Pangilinan J."/>
            <person name="Riley R."/>
            <person name="LaButti K."/>
            <person name="Andreopoulos B."/>
            <person name="Lipzen A."/>
            <person name="Chen C."/>
            <person name="Yan M."/>
            <person name="Daum C."/>
            <person name="Ng V."/>
            <person name="Clum A."/>
            <person name="Steindorff A."/>
            <person name="Ohm R.A."/>
            <person name="Martin F."/>
            <person name="Silar P."/>
            <person name="Natvig D.O."/>
            <person name="Lalanne C."/>
            <person name="Gautier V."/>
            <person name="Ament-Velasquez S.L."/>
            <person name="Kruys A."/>
            <person name="Hutchinson M.I."/>
            <person name="Powell A.J."/>
            <person name="Barry K."/>
            <person name="Miller A.N."/>
            <person name="Grigoriev I.V."/>
            <person name="Debuchy R."/>
            <person name="Gladieux P."/>
            <person name="Hiltunen Thoren M."/>
            <person name="Johannesson H."/>
        </authorList>
    </citation>
    <scope>NUCLEOTIDE SEQUENCE</scope>
    <source>
        <strain evidence="1">CBS 958.72</strain>
    </source>
</reference>
<evidence type="ECO:0000313" key="2">
    <source>
        <dbReference type="Proteomes" id="UP001287356"/>
    </source>
</evidence>
<sequence>MKPGSPDDVEDRVATAAAWYREGLSRSVPEAARHFDGPRDRLKYRLAGRQPKKGRPATNTTLTKAQEVALCRYIDRLDYVNLAALSLLRPQQTRSC</sequence>
<name>A0AAE0JV21_9PEZI</name>
<gene>
    <name evidence="1" type="ORF">B0T24DRAFT_113166</name>
</gene>
<reference evidence="1" key="2">
    <citation type="submission" date="2023-06" db="EMBL/GenBank/DDBJ databases">
        <authorList>
            <consortium name="Lawrence Berkeley National Laboratory"/>
            <person name="Haridas S."/>
            <person name="Hensen N."/>
            <person name="Bonometti L."/>
            <person name="Westerberg I."/>
            <person name="Brannstrom I.O."/>
            <person name="Guillou S."/>
            <person name="Cros-Aarteil S."/>
            <person name="Calhoun S."/>
            <person name="Kuo A."/>
            <person name="Mondo S."/>
            <person name="Pangilinan J."/>
            <person name="Riley R."/>
            <person name="Labutti K."/>
            <person name="Andreopoulos B."/>
            <person name="Lipzen A."/>
            <person name="Chen C."/>
            <person name="Yanf M."/>
            <person name="Daum C."/>
            <person name="Ng V."/>
            <person name="Clum A."/>
            <person name="Steindorff A."/>
            <person name="Ohm R."/>
            <person name="Martin F."/>
            <person name="Silar P."/>
            <person name="Natvig D."/>
            <person name="Lalanne C."/>
            <person name="Gautier V."/>
            <person name="Ament-Velasquez S.L."/>
            <person name="Kruys A."/>
            <person name="Hutchinson M.I."/>
            <person name="Powell A.J."/>
            <person name="Barry K."/>
            <person name="Miller A.N."/>
            <person name="Grigoriev I.V."/>
            <person name="Debuchy R."/>
            <person name="Gladieux P."/>
            <person name="Thoren M.H."/>
            <person name="Johannesson H."/>
        </authorList>
    </citation>
    <scope>NUCLEOTIDE SEQUENCE</scope>
    <source>
        <strain evidence="1">CBS 958.72</strain>
    </source>
</reference>
<accession>A0AAE0JV21</accession>
<proteinExistence type="predicted"/>
<protein>
    <submittedName>
        <fullName evidence="1">Uncharacterized protein</fullName>
    </submittedName>
</protein>
<evidence type="ECO:0000313" key="1">
    <source>
        <dbReference type="EMBL" id="KAK3361691.1"/>
    </source>
</evidence>
<comment type="caution">
    <text evidence="1">The sequence shown here is derived from an EMBL/GenBank/DDBJ whole genome shotgun (WGS) entry which is preliminary data.</text>
</comment>
<dbReference type="Proteomes" id="UP001287356">
    <property type="component" value="Unassembled WGS sequence"/>
</dbReference>
<dbReference type="EMBL" id="JAULSN010000011">
    <property type="protein sequence ID" value="KAK3361691.1"/>
    <property type="molecule type" value="Genomic_DNA"/>
</dbReference>
<organism evidence="1 2">
    <name type="scientific">Lasiosphaeria ovina</name>
    <dbReference type="NCBI Taxonomy" id="92902"/>
    <lineage>
        <taxon>Eukaryota</taxon>
        <taxon>Fungi</taxon>
        <taxon>Dikarya</taxon>
        <taxon>Ascomycota</taxon>
        <taxon>Pezizomycotina</taxon>
        <taxon>Sordariomycetes</taxon>
        <taxon>Sordariomycetidae</taxon>
        <taxon>Sordariales</taxon>
        <taxon>Lasiosphaeriaceae</taxon>
        <taxon>Lasiosphaeria</taxon>
    </lineage>
</organism>